<dbReference type="EMBL" id="UFTJ01000001">
    <property type="protein sequence ID" value="SSZ46716.1"/>
    <property type="molecule type" value="Genomic_DNA"/>
</dbReference>
<sequence length="1047" mass="121500">MKNAYKAITASAGSGKTYTLVQKLLMICLAEPQQHTVIQNILALTFTNKAANEMKSRILGWLDGFAADDYLENNDLKGLLQALKKQGKTVDIEELHLRAKKLRDYILHNYSVLNISTIDKFNAKLVRSFAYELGLAKNFNIEINADPYLIEAIDQMLEKVGEDEKLSTEFIDFVEYNYDNEKRVNLHNELFRSAKNYISDTNYEALKKNEKFDSLYYQKATETLQKRIQQINKEIVTIAERSVQLIEKQGLSVSDFSGGRKNSIVLFFENIIQKNDIKLRASTEDEEKTVANYLKGASSSGKKKENEVLSILEPLMNARIDIIQKEVEKQKISKIMDALLPLKVQQNLQKELALIENENDLVLLSKFNILIHENLQKEPAPFIYEKVGTRFQHFFLDEFQDTSLMQWKNIIPLRDESIAQDKTSFTIVGDPKQSIYRFRGGDSQIMIDILNHNEITPQPATIEILDSNWRSAANIVAFNNTLYEWHSHSLAPEHQEIFGKNAFQKPQSSKKGRVKVHLMEQSVKTEFYEAIAEKMHHDIQECVNNGYALKDITILCRNTDDIFHLITLLSQRKIQYENQEIFIKTLSERGLTLDISHTLNALIHFLKWNTNTKREQDFILMLHHLNQIKRINFQDFTEESLALLQLDTQVRLEKLKTDWNLHLSEVNGQHFNLYNSVENLIHQMKMEGTEGDFILSFLEEVYSFSQNTSATPKRLTQLWDEELHKKTLQASENLDAIQLMTIHKSKGLEFPIVFLPIRKDNKDSKFIDWFSVDSIDGISSVNIDGFKGNLNAYDENIRAFNEKNIYQNKIDRLSLQYVATTRPVDQLFLYLEKPNQPTQNELVDFILEKFPNAPEELEFFEDFDAEKTSLKNHVAPTQDTLNISGFSSTETPTQITIATPSKSYQQKDEKVRMGIFIHELLSKISTEKDLLPTLQKYILKGIIHHKEAQIIQKNIEETIRKYPEYFSPKHTILNERELIYFENGEKYILRPDRIISTEEGIYIIDFKTGTEHEKYKNQMRQYQNALENMGKKVIGTDLVYLNISLDN</sequence>
<feature type="binding site" evidence="14">
    <location>
        <begin position="10"/>
        <end position="17"/>
    </location>
    <ligand>
        <name>ATP</name>
        <dbReference type="ChEBI" id="CHEBI:30616"/>
    </ligand>
</feature>
<dbReference type="PANTHER" id="PTHR11070">
    <property type="entry name" value="UVRD / RECB / PCRA DNA HELICASE FAMILY MEMBER"/>
    <property type="match status" value="1"/>
</dbReference>
<dbReference type="GO" id="GO:0005524">
    <property type="term" value="F:ATP binding"/>
    <property type="evidence" value="ECO:0007669"/>
    <property type="project" value="UniProtKB-UniRule"/>
</dbReference>
<dbReference type="Proteomes" id="UP000255515">
    <property type="component" value="Unassembled WGS sequence"/>
</dbReference>
<dbReference type="Pfam" id="PF13361">
    <property type="entry name" value="UvrD_C"/>
    <property type="match status" value="1"/>
</dbReference>
<keyword evidence="6" id="KW-0269">Exonuclease</keyword>
<dbReference type="InterPro" id="IPR038726">
    <property type="entry name" value="PDDEXK_AddAB-type"/>
</dbReference>
<comment type="catalytic activity">
    <reaction evidence="11">
        <text>Couples ATP hydrolysis with the unwinding of duplex DNA by translocating in the 3'-5' direction.</text>
        <dbReference type="EC" id="5.6.2.4"/>
    </reaction>
</comment>
<evidence type="ECO:0000256" key="13">
    <source>
        <dbReference type="ARBA" id="ARBA00048988"/>
    </source>
</evidence>
<dbReference type="EC" id="5.6.2.4" evidence="12"/>
<dbReference type="GO" id="GO:0043138">
    <property type="term" value="F:3'-5' DNA helicase activity"/>
    <property type="evidence" value="ECO:0007669"/>
    <property type="project" value="UniProtKB-EC"/>
</dbReference>
<evidence type="ECO:0000256" key="11">
    <source>
        <dbReference type="ARBA" id="ARBA00034617"/>
    </source>
</evidence>
<keyword evidence="5 14" id="KW-0347">Helicase</keyword>
<dbReference type="GO" id="GO:0005829">
    <property type="term" value="C:cytosol"/>
    <property type="evidence" value="ECO:0007669"/>
    <property type="project" value="TreeGrafter"/>
</dbReference>
<feature type="domain" description="UvrD-like helicase ATP-binding" evidence="15">
    <location>
        <begin position="1"/>
        <end position="472"/>
    </location>
</feature>
<evidence type="ECO:0000256" key="5">
    <source>
        <dbReference type="ARBA" id="ARBA00022806"/>
    </source>
</evidence>
<dbReference type="AlphaFoldDB" id="A0A376BYL7"/>
<organism evidence="17 18">
    <name type="scientific">Bergeyella zoohelcum</name>
    <dbReference type="NCBI Taxonomy" id="1015"/>
    <lineage>
        <taxon>Bacteria</taxon>
        <taxon>Pseudomonadati</taxon>
        <taxon>Bacteroidota</taxon>
        <taxon>Flavobacteriia</taxon>
        <taxon>Flavobacteriales</taxon>
        <taxon>Weeksellaceae</taxon>
        <taxon>Bergeyella</taxon>
    </lineage>
</organism>
<evidence type="ECO:0000256" key="12">
    <source>
        <dbReference type="ARBA" id="ARBA00034808"/>
    </source>
</evidence>
<dbReference type="GO" id="GO:0000725">
    <property type="term" value="P:recombinational repair"/>
    <property type="evidence" value="ECO:0007669"/>
    <property type="project" value="TreeGrafter"/>
</dbReference>
<evidence type="ECO:0000313" key="18">
    <source>
        <dbReference type="Proteomes" id="UP000255515"/>
    </source>
</evidence>
<dbReference type="InterPro" id="IPR027417">
    <property type="entry name" value="P-loop_NTPase"/>
</dbReference>
<evidence type="ECO:0000256" key="9">
    <source>
        <dbReference type="ARBA" id="ARBA00023204"/>
    </source>
</evidence>
<gene>
    <name evidence="17" type="primary">uvrD</name>
    <name evidence="17" type="ORF">NCTC11661_00368</name>
</gene>
<dbReference type="GO" id="GO:0004527">
    <property type="term" value="F:exonuclease activity"/>
    <property type="evidence" value="ECO:0007669"/>
    <property type="project" value="UniProtKB-KW"/>
</dbReference>
<dbReference type="Pfam" id="PF12705">
    <property type="entry name" value="PDDEXK_1"/>
    <property type="match status" value="1"/>
</dbReference>
<evidence type="ECO:0000256" key="4">
    <source>
        <dbReference type="ARBA" id="ARBA00022801"/>
    </source>
</evidence>
<evidence type="ECO:0000256" key="14">
    <source>
        <dbReference type="PROSITE-ProRule" id="PRU00560"/>
    </source>
</evidence>
<dbReference type="GO" id="GO:0003677">
    <property type="term" value="F:DNA binding"/>
    <property type="evidence" value="ECO:0007669"/>
    <property type="project" value="UniProtKB-KW"/>
</dbReference>
<evidence type="ECO:0000259" key="16">
    <source>
        <dbReference type="PROSITE" id="PS51217"/>
    </source>
</evidence>
<dbReference type="InterPro" id="IPR014017">
    <property type="entry name" value="DNA_helicase_UvrD-like_C"/>
</dbReference>
<evidence type="ECO:0000256" key="2">
    <source>
        <dbReference type="ARBA" id="ARBA00022741"/>
    </source>
</evidence>
<evidence type="ECO:0000256" key="8">
    <source>
        <dbReference type="ARBA" id="ARBA00023125"/>
    </source>
</evidence>
<dbReference type="InterPro" id="IPR011335">
    <property type="entry name" value="Restrct_endonuc-II-like"/>
</dbReference>
<keyword evidence="4 14" id="KW-0378">Hydrolase</keyword>
<evidence type="ECO:0000256" key="10">
    <source>
        <dbReference type="ARBA" id="ARBA00023235"/>
    </source>
</evidence>
<accession>A0A376BYL7</accession>
<evidence type="ECO:0000256" key="7">
    <source>
        <dbReference type="ARBA" id="ARBA00022840"/>
    </source>
</evidence>
<keyword evidence="9" id="KW-0234">DNA repair</keyword>
<dbReference type="InterPro" id="IPR011604">
    <property type="entry name" value="PDDEXK-like_dom_sf"/>
</dbReference>
<evidence type="ECO:0000259" key="15">
    <source>
        <dbReference type="PROSITE" id="PS51198"/>
    </source>
</evidence>
<keyword evidence="2 14" id="KW-0547">Nucleotide-binding</keyword>
<evidence type="ECO:0000256" key="1">
    <source>
        <dbReference type="ARBA" id="ARBA00022722"/>
    </source>
</evidence>
<feature type="domain" description="UvrD-like helicase C-terminal" evidence="16">
    <location>
        <begin position="466"/>
        <end position="747"/>
    </location>
</feature>
<dbReference type="SUPFAM" id="SSF52540">
    <property type="entry name" value="P-loop containing nucleoside triphosphate hydrolases"/>
    <property type="match status" value="1"/>
</dbReference>
<protein>
    <recommendedName>
        <fullName evidence="12">DNA 3'-5' helicase</fullName>
        <ecNumber evidence="12">5.6.2.4</ecNumber>
    </recommendedName>
</protein>
<dbReference type="SUPFAM" id="SSF52980">
    <property type="entry name" value="Restriction endonuclease-like"/>
    <property type="match status" value="1"/>
</dbReference>
<dbReference type="Gene3D" id="3.40.50.300">
    <property type="entry name" value="P-loop containing nucleotide triphosphate hydrolases"/>
    <property type="match status" value="4"/>
</dbReference>
<dbReference type="InterPro" id="IPR000212">
    <property type="entry name" value="DNA_helicase_UvrD/REP"/>
</dbReference>
<dbReference type="GO" id="GO:0016887">
    <property type="term" value="F:ATP hydrolysis activity"/>
    <property type="evidence" value="ECO:0007669"/>
    <property type="project" value="RHEA"/>
</dbReference>
<dbReference type="Pfam" id="PF00580">
    <property type="entry name" value="UvrD-helicase"/>
    <property type="match status" value="1"/>
</dbReference>
<dbReference type="PROSITE" id="PS51198">
    <property type="entry name" value="UVRD_HELICASE_ATP_BIND"/>
    <property type="match status" value="1"/>
</dbReference>
<keyword evidence="10" id="KW-0413">Isomerase</keyword>
<dbReference type="PANTHER" id="PTHR11070:SF67">
    <property type="entry name" value="DNA 3'-5' HELICASE"/>
    <property type="match status" value="1"/>
</dbReference>
<name>A0A376BYL7_9FLAO</name>
<evidence type="ECO:0000256" key="6">
    <source>
        <dbReference type="ARBA" id="ARBA00022839"/>
    </source>
</evidence>
<dbReference type="RefSeq" id="WP_002687010.1">
    <property type="nucleotide sequence ID" value="NZ_UFTJ01000001.1"/>
</dbReference>
<keyword evidence="1" id="KW-0540">Nuclease</keyword>
<keyword evidence="8" id="KW-0238">DNA-binding</keyword>
<dbReference type="Gene3D" id="3.90.320.10">
    <property type="match status" value="1"/>
</dbReference>
<dbReference type="PROSITE" id="PS51217">
    <property type="entry name" value="UVRD_HELICASE_CTER"/>
    <property type="match status" value="1"/>
</dbReference>
<reference evidence="17 18" key="1">
    <citation type="submission" date="2018-06" db="EMBL/GenBank/DDBJ databases">
        <authorList>
            <consortium name="Pathogen Informatics"/>
            <person name="Doyle S."/>
        </authorList>
    </citation>
    <scope>NUCLEOTIDE SEQUENCE [LARGE SCALE GENOMIC DNA]</scope>
    <source>
        <strain evidence="17 18">NCTC11661</strain>
    </source>
</reference>
<evidence type="ECO:0000256" key="3">
    <source>
        <dbReference type="ARBA" id="ARBA00022763"/>
    </source>
</evidence>
<keyword evidence="7 14" id="KW-0067">ATP-binding</keyword>
<dbReference type="InterPro" id="IPR014016">
    <property type="entry name" value="UvrD-like_ATP-bd"/>
</dbReference>
<proteinExistence type="predicted"/>
<comment type="catalytic activity">
    <reaction evidence="13">
        <text>ATP + H2O = ADP + phosphate + H(+)</text>
        <dbReference type="Rhea" id="RHEA:13065"/>
        <dbReference type="ChEBI" id="CHEBI:15377"/>
        <dbReference type="ChEBI" id="CHEBI:15378"/>
        <dbReference type="ChEBI" id="CHEBI:30616"/>
        <dbReference type="ChEBI" id="CHEBI:43474"/>
        <dbReference type="ChEBI" id="CHEBI:456216"/>
        <dbReference type="EC" id="5.6.2.4"/>
    </reaction>
</comment>
<keyword evidence="3" id="KW-0227">DNA damage</keyword>
<evidence type="ECO:0000313" key="17">
    <source>
        <dbReference type="EMBL" id="SSZ46716.1"/>
    </source>
</evidence>